<evidence type="ECO:0000313" key="12">
    <source>
        <dbReference type="Proteomes" id="UP000054466"/>
    </source>
</evidence>
<dbReference type="VEuPathDB" id="FungiDB:PV07_07880"/>
<dbReference type="OrthoDB" id="5086080at2759"/>
<dbReference type="Gene3D" id="1.10.540.10">
    <property type="entry name" value="Acyl-CoA dehydrogenase/oxidase, N-terminal domain"/>
    <property type="match status" value="1"/>
</dbReference>
<evidence type="ECO:0000256" key="6">
    <source>
        <dbReference type="SAM" id="Coils"/>
    </source>
</evidence>
<evidence type="ECO:0000256" key="1">
    <source>
        <dbReference type="ARBA" id="ARBA00001974"/>
    </source>
</evidence>
<dbReference type="InterPro" id="IPR046373">
    <property type="entry name" value="Acyl-CoA_Oxase/DH_mid-dom_sf"/>
</dbReference>
<dbReference type="SUPFAM" id="SSF56645">
    <property type="entry name" value="Acyl-CoA dehydrogenase NM domain-like"/>
    <property type="match status" value="1"/>
</dbReference>
<evidence type="ECO:0000259" key="9">
    <source>
        <dbReference type="Pfam" id="PF02770"/>
    </source>
</evidence>
<feature type="domain" description="Acyl-CoA dehydrogenase/oxidase N-terminal" evidence="10">
    <location>
        <begin position="28"/>
        <end position="144"/>
    </location>
</feature>
<evidence type="ECO:0000313" key="11">
    <source>
        <dbReference type="EMBL" id="KIW28200.1"/>
    </source>
</evidence>
<dbReference type="STRING" id="569365.A0A0D2CCZ1"/>
<dbReference type="InterPro" id="IPR009075">
    <property type="entry name" value="AcylCo_DH/oxidase_C"/>
</dbReference>
<reference evidence="11 12" key="1">
    <citation type="submission" date="2015-01" db="EMBL/GenBank/DDBJ databases">
        <title>The Genome Sequence of Cladophialophora immunda CBS83496.</title>
        <authorList>
            <consortium name="The Broad Institute Genomics Platform"/>
            <person name="Cuomo C."/>
            <person name="de Hoog S."/>
            <person name="Gorbushina A."/>
            <person name="Stielow B."/>
            <person name="Teixiera M."/>
            <person name="Abouelleil A."/>
            <person name="Chapman S.B."/>
            <person name="Priest M."/>
            <person name="Young S.K."/>
            <person name="Wortman J."/>
            <person name="Nusbaum C."/>
            <person name="Birren B."/>
        </authorList>
    </citation>
    <scope>NUCLEOTIDE SEQUENCE [LARGE SCALE GENOMIC DNA]</scope>
    <source>
        <strain evidence="11 12">CBS 83496</strain>
    </source>
</reference>
<dbReference type="CDD" id="cd14688">
    <property type="entry name" value="bZIP_YAP"/>
    <property type="match status" value="1"/>
</dbReference>
<keyword evidence="3" id="KW-0285">Flavoprotein</keyword>
<dbReference type="Gene3D" id="1.20.140.10">
    <property type="entry name" value="Butyryl-CoA Dehydrogenase, subunit A, domain 3"/>
    <property type="match status" value="1"/>
</dbReference>
<dbReference type="InterPro" id="IPR050741">
    <property type="entry name" value="Acyl-CoA_dehydrogenase"/>
</dbReference>
<feature type="region of interest" description="Disordered" evidence="7">
    <location>
        <begin position="442"/>
        <end position="473"/>
    </location>
</feature>
<sequence>MTTIPDHPSLARIPPGYRTKLSPKAVDIIAKVYDWVENECIPADHIVKAQLAEKPWAMPPYIKELRKKAKAEGLFNLFLPNHFKESPGLTILEYSCCCELLGRVYWAPMTLNCHAPDTGNIELLAKYCTEEQKKKWMQPLLDGECLSAYSMTEPDVAASDATNISCRIRREGNEYVINGRKLYGNWIGNEDVKFYILMGCSDPDNPDPWKRHSTVIVPRDTPGLKAVRYMTIMGYDCAPEGHGEYVYENVRIPVENIILGEGRAFEIAQGRLGPGRIHHCMRLLGQAERAYEHALIRATDARKKPRGKLIGEFDSNIERLADMRMEIDALRLVVLNAAETMDLMGNVAGRYAIAQAKIMVPLGVTKIVDECMQMFAGQGLTQHTFLPEAWTYARFARIADGPDAAHKHQVGRDQLKTAPEDPSEYPQAVMETMAAEVLLPLQLSTGPPPTGRKPKQISDKRRDKKRVADRHCQRQARARTKNKIAELESLVAHLTSQSGNEVCRELREQLESARTECRSLKRKLATIYSLAQINLDEESEARLDMAEKATNQSLPERAEFSPSFSLLSPLKASPAVADDLQLEGTGDAGRPPRGPVCNVHGEAEYGFPVDDSLNLNFSDAMFDEQTFNPMGLGQAPPQMDEMAGPHHSNTITVAATATTSIPLSFPESGSSCTCAHHLHPHKQANMWAFVSETLMDWKTHNWPKLKNDGTADDIAVRAVIEGWNESTMGNLSASWRILREVDEKVWAQSRDVDRLAVLCIMNLLLQCHLNPSEENLLRLPAWYRPRPSQVAQKHAYAIDFFVWPGIRERFVYHYHKYCSNRFWSLLAEHFRFVWPYDLRDCYVHNRSTNRYQLSELFRRHLNDLTSFTFDKDMFGNYPEFDCDIPKYMKIPQSLGPKQLANQRHRKRYIETPGNQKLIGFTPMPPIGPQDQWYNIPPDNMTKSLGPGLWGLPMPTNQYL</sequence>
<dbReference type="Proteomes" id="UP000054466">
    <property type="component" value="Unassembled WGS sequence"/>
</dbReference>
<feature type="domain" description="Acyl-CoA dehydrogenase/oxidase C-terminal" evidence="8">
    <location>
        <begin position="265"/>
        <end position="413"/>
    </location>
</feature>
<dbReference type="Pfam" id="PF02771">
    <property type="entry name" value="Acyl-CoA_dh_N"/>
    <property type="match status" value="1"/>
</dbReference>
<dbReference type="GO" id="GO:0033539">
    <property type="term" value="P:fatty acid beta-oxidation using acyl-CoA dehydrogenase"/>
    <property type="evidence" value="ECO:0007669"/>
    <property type="project" value="TreeGrafter"/>
</dbReference>
<organism evidence="11 12">
    <name type="scientific">Cladophialophora immunda</name>
    <dbReference type="NCBI Taxonomy" id="569365"/>
    <lineage>
        <taxon>Eukaryota</taxon>
        <taxon>Fungi</taxon>
        <taxon>Dikarya</taxon>
        <taxon>Ascomycota</taxon>
        <taxon>Pezizomycotina</taxon>
        <taxon>Eurotiomycetes</taxon>
        <taxon>Chaetothyriomycetidae</taxon>
        <taxon>Chaetothyriales</taxon>
        <taxon>Herpotrichiellaceae</taxon>
        <taxon>Cladophialophora</taxon>
    </lineage>
</organism>
<evidence type="ECO:0008006" key="13">
    <source>
        <dbReference type="Google" id="ProtNLM"/>
    </source>
</evidence>
<evidence type="ECO:0000256" key="3">
    <source>
        <dbReference type="ARBA" id="ARBA00022630"/>
    </source>
</evidence>
<dbReference type="InterPro" id="IPR013786">
    <property type="entry name" value="AcylCoA_DH/ox_N"/>
</dbReference>
<evidence type="ECO:0000256" key="2">
    <source>
        <dbReference type="ARBA" id="ARBA00009347"/>
    </source>
</evidence>
<gene>
    <name evidence="11" type="ORF">PV07_07880</name>
</gene>
<dbReference type="AlphaFoldDB" id="A0A0D2CCZ1"/>
<evidence type="ECO:0000256" key="5">
    <source>
        <dbReference type="ARBA" id="ARBA00023002"/>
    </source>
</evidence>
<keyword evidence="12" id="KW-1185">Reference proteome</keyword>
<dbReference type="Gene3D" id="2.40.110.10">
    <property type="entry name" value="Butyryl-CoA Dehydrogenase, subunit A, domain 2"/>
    <property type="match status" value="1"/>
</dbReference>
<dbReference type="Pfam" id="PF02770">
    <property type="entry name" value="Acyl-CoA_dh_M"/>
    <property type="match status" value="1"/>
</dbReference>
<keyword evidence="5" id="KW-0560">Oxidoreductase</keyword>
<dbReference type="SUPFAM" id="SSF47203">
    <property type="entry name" value="Acyl-CoA dehydrogenase C-terminal domain-like"/>
    <property type="match status" value="1"/>
</dbReference>
<dbReference type="PANTHER" id="PTHR48083:SF11">
    <property type="entry name" value="ACYL-COA DEHYDROGENASE_OXIDASE C-TERMINAL DOMAIN-CONTAINING PROTEIN"/>
    <property type="match status" value="1"/>
</dbReference>
<evidence type="ECO:0000259" key="8">
    <source>
        <dbReference type="Pfam" id="PF00441"/>
    </source>
</evidence>
<keyword evidence="4" id="KW-0274">FAD</keyword>
<proteinExistence type="inferred from homology"/>
<protein>
    <recommendedName>
        <fullName evidence="13">BZIP domain-containing protein</fullName>
    </recommendedName>
</protein>
<accession>A0A0D2CCZ1</accession>
<comment type="cofactor">
    <cofactor evidence="1">
        <name>FAD</name>
        <dbReference type="ChEBI" id="CHEBI:57692"/>
    </cofactor>
</comment>
<dbReference type="GeneID" id="27347074"/>
<comment type="similarity">
    <text evidence="2">Belongs to the acyl-CoA dehydrogenase family.</text>
</comment>
<feature type="compositionally biased region" description="Basic residues" evidence="7">
    <location>
        <begin position="462"/>
        <end position="473"/>
    </location>
</feature>
<dbReference type="Pfam" id="PF11905">
    <property type="entry name" value="DUF3425"/>
    <property type="match status" value="1"/>
</dbReference>
<dbReference type="EMBL" id="KN847043">
    <property type="protein sequence ID" value="KIW28200.1"/>
    <property type="molecule type" value="Genomic_DNA"/>
</dbReference>
<dbReference type="GO" id="GO:0003995">
    <property type="term" value="F:acyl-CoA dehydrogenase activity"/>
    <property type="evidence" value="ECO:0007669"/>
    <property type="project" value="TreeGrafter"/>
</dbReference>
<dbReference type="GO" id="GO:0050660">
    <property type="term" value="F:flavin adenine dinucleotide binding"/>
    <property type="evidence" value="ECO:0007669"/>
    <property type="project" value="InterPro"/>
</dbReference>
<feature type="domain" description="Acyl-CoA oxidase/dehydrogenase middle" evidence="9">
    <location>
        <begin position="148"/>
        <end position="250"/>
    </location>
</feature>
<dbReference type="HOGENOM" id="CLU_307949_0_0_1"/>
<keyword evidence="6" id="KW-0175">Coiled coil</keyword>
<dbReference type="InterPro" id="IPR036250">
    <property type="entry name" value="AcylCo_DH-like_C"/>
</dbReference>
<evidence type="ECO:0000259" key="10">
    <source>
        <dbReference type="Pfam" id="PF02771"/>
    </source>
</evidence>
<evidence type="ECO:0000256" key="7">
    <source>
        <dbReference type="SAM" id="MobiDB-lite"/>
    </source>
</evidence>
<dbReference type="GO" id="GO:0005737">
    <property type="term" value="C:cytoplasm"/>
    <property type="evidence" value="ECO:0007669"/>
    <property type="project" value="TreeGrafter"/>
</dbReference>
<evidence type="ECO:0000256" key="4">
    <source>
        <dbReference type="ARBA" id="ARBA00022827"/>
    </source>
</evidence>
<dbReference type="Pfam" id="PF00441">
    <property type="entry name" value="Acyl-CoA_dh_1"/>
    <property type="match status" value="1"/>
</dbReference>
<dbReference type="PANTHER" id="PTHR48083">
    <property type="entry name" value="MEDIUM-CHAIN SPECIFIC ACYL-COA DEHYDROGENASE, MITOCHONDRIAL-RELATED"/>
    <property type="match status" value="1"/>
</dbReference>
<name>A0A0D2CCZ1_9EURO</name>
<dbReference type="InterPro" id="IPR009100">
    <property type="entry name" value="AcylCoA_DH/oxidase_NM_dom_sf"/>
</dbReference>
<dbReference type="InterPro" id="IPR006091">
    <property type="entry name" value="Acyl-CoA_Oxase/DH_mid-dom"/>
</dbReference>
<dbReference type="RefSeq" id="XP_016248416.1">
    <property type="nucleotide sequence ID" value="XM_016394997.1"/>
</dbReference>
<feature type="coiled-coil region" evidence="6">
    <location>
        <begin position="477"/>
        <end position="523"/>
    </location>
</feature>
<dbReference type="InterPro" id="IPR021833">
    <property type="entry name" value="DUF3425"/>
</dbReference>
<dbReference type="InterPro" id="IPR037069">
    <property type="entry name" value="AcylCoA_DH/ox_N_sf"/>
</dbReference>